<reference evidence="11" key="1">
    <citation type="journal article" date="2023" name="Mol. Phylogenet. Evol.">
        <title>Genome-scale phylogeny and comparative genomics of the fungal order Sordariales.</title>
        <authorList>
            <person name="Hensen N."/>
            <person name="Bonometti L."/>
            <person name="Westerberg I."/>
            <person name="Brannstrom I.O."/>
            <person name="Guillou S."/>
            <person name="Cros-Aarteil S."/>
            <person name="Calhoun S."/>
            <person name="Haridas S."/>
            <person name="Kuo A."/>
            <person name="Mondo S."/>
            <person name="Pangilinan J."/>
            <person name="Riley R."/>
            <person name="LaButti K."/>
            <person name="Andreopoulos B."/>
            <person name="Lipzen A."/>
            <person name="Chen C."/>
            <person name="Yan M."/>
            <person name="Daum C."/>
            <person name="Ng V."/>
            <person name="Clum A."/>
            <person name="Steindorff A."/>
            <person name="Ohm R.A."/>
            <person name="Martin F."/>
            <person name="Silar P."/>
            <person name="Natvig D.O."/>
            <person name="Lalanne C."/>
            <person name="Gautier V."/>
            <person name="Ament-Velasquez S.L."/>
            <person name="Kruys A."/>
            <person name="Hutchinson M.I."/>
            <person name="Powell A.J."/>
            <person name="Barry K."/>
            <person name="Miller A.N."/>
            <person name="Grigoriev I.V."/>
            <person name="Debuchy R."/>
            <person name="Gladieux P."/>
            <person name="Hiltunen Thoren M."/>
            <person name="Johannesson H."/>
        </authorList>
    </citation>
    <scope>NUCLEOTIDE SEQUENCE</scope>
    <source>
        <strain evidence="11">CBS 359.72</strain>
    </source>
</reference>
<evidence type="ECO:0000256" key="7">
    <source>
        <dbReference type="ARBA" id="ARBA00022833"/>
    </source>
</evidence>
<evidence type="ECO:0000256" key="4">
    <source>
        <dbReference type="ARBA" id="ARBA00022723"/>
    </source>
</evidence>
<feature type="compositionally biased region" description="Basic and acidic residues" evidence="9">
    <location>
        <begin position="188"/>
        <end position="209"/>
    </location>
</feature>
<sequence length="556" mass="63878">MNVTDLSMGSRPMSAKELTDKAKEFHWNPRIGFKYWARAAETIHHEGQVYLREGNIPKAYLVLFRYSTLVLEYLAKHPEAKEPESKKAIKPLQRRIPRVIEQLETLRPEIDDTYDRWMKITAAQRETLPRDRERPLSATSSAYAKHAANDPALSWSYASPASILDVQDHQDLAVDLAKREMRRRRRTAGREEETYGRRDAGHREGRDGEVGSIRSVPQNMDDDELRWQMEATRRQLDRSDNHTRGYDDEEYTQPSTYYYPSISKSSPMEYGRPVSRERPDGPRPLPPRPPKERRVDRSPIECPPRSDKDIYFERELHAHPPPRPGKEALAQITPLYSDRPSEETAPVIPPKETAEPVTEKRVTFRPAAYLENGDPIRPVFLPSTLRQRFLKLAADNTRRGLEMCGMLCGTTVNNALFISHLVIPEQRCTPDTCETENESVMLDYCITNDLLVIGWIHTHPTQTCFMSSRDLHTQAGYQVMMPESIAIVCAPQYEPSWGIFRLTNPPGLPHILSCQRTETFHQHSVDNLYVEAGSPLGHVYESKTLEFEVCDLRPGH</sequence>
<dbReference type="Proteomes" id="UP001303647">
    <property type="component" value="Unassembled WGS sequence"/>
</dbReference>
<dbReference type="GO" id="GO:0016020">
    <property type="term" value="C:membrane"/>
    <property type="evidence" value="ECO:0007669"/>
    <property type="project" value="TreeGrafter"/>
</dbReference>
<evidence type="ECO:0000256" key="9">
    <source>
        <dbReference type="SAM" id="MobiDB-lite"/>
    </source>
</evidence>
<dbReference type="SUPFAM" id="SSF102712">
    <property type="entry name" value="JAB1/MPN domain"/>
    <property type="match status" value="1"/>
</dbReference>
<evidence type="ECO:0000259" key="10">
    <source>
        <dbReference type="PROSITE" id="PS50249"/>
    </source>
</evidence>
<feature type="compositionally biased region" description="Basic and acidic residues" evidence="9">
    <location>
        <begin position="225"/>
        <end position="246"/>
    </location>
</feature>
<feature type="compositionally biased region" description="Basic and acidic residues" evidence="9">
    <location>
        <begin position="289"/>
        <end position="306"/>
    </location>
</feature>
<dbReference type="FunFam" id="3.40.140.10:FF:000033">
    <property type="entry name" value="AMSH-like protease sst2"/>
    <property type="match status" value="1"/>
</dbReference>
<keyword evidence="7" id="KW-0862">Zinc</keyword>
<feature type="region of interest" description="Disordered" evidence="9">
    <location>
        <begin position="338"/>
        <end position="358"/>
    </location>
</feature>
<protein>
    <recommendedName>
        <fullName evidence="10">MPN domain-containing protein</fullName>
    </recommendedName>
</protein>
<evidence type="ECO:0000256" key="6">
    <source>
        <dbReference type="ARBA" id="ARBA00022801"/>
    </source>
</evidence>
<keyword evidence="3" id="KW-0645">Protease</keyword>
<keyword evidence="12" id="KW-1185">Reference proteome</keyword>
<comment type="cofactor">
    <cofactor evidence="1">
        <name>Zn(2+)</name>
        <dbReference type="ChEBI" id="CHEBI:29105"/>
    </cofactor>
</comment>
<feature type="region of interest" description="Disordered" evidence="9">
    <location>
        <begin position="182"/>
        <end position="306"/>
    </location>
</feature>
<evidence type="ECO:0000256" key="8">
    <source>
        <dbReference type="ARBA" id="ARBA00023049"/>
    </source>
</evidence>
<evidence type="ECO:0000313" key="11">
    <source>
        <dbReference type="EMBL" id="KAK4247541.1"/>
    </source>
</evidence>
<dbReference type="Gene3D" id="3.40.140.10">
    <property type="entry name" value="Cytidine Deaminase, domain 2"/>
    <property type="match status" value="1"/>
</dbReference>
<dbReference type="InterPro" id="IPR000555">
    <property type="entry name" value="JAMM/MPN+_dom"/>
</dbReference>
<evidence type="ECO:0000256" key="5">
    <source>
        <dbReference type="ARBA" id="ARBA00022786"/>
    </source>
</evidence>
<organism evidence="11 12">
    <name type="scientific">Corynascus novoguineensis</name>
    <dbReference type="NCBI Taxonomy" id="1126955"/>
    <lineage>
        <taxon>Eukaryota</taxon>
        <taxon>Fungi</taxon>
        <taxon>Dikarya</taxon>
        <taxon>Ascomycota</taxon>
        <taxon>Pezizomycotina</taxon>
        <taxon>Sordariomycetes</taxon>
        <taxon>Sordariomycetidae</taxon>
        <taxon>Sordariales</taxon>
        <taxon>Chaetomiaceae</taxon>
        <taxon>Corynascus</taxon>
    </lineage>
</organism>
<keyword evidence="4" id="KW-0479">Metal-binding</keyword>
<dbReference type="PROSITE" id="PS50249">
    <property type="entry name" value="MPN"/>
    <property type="match status" value="1"/>
</dbReference>
<name>A0AAN7CTG2_9PEZI</name>
<dbReference type="Pfam" id="PF08969">
    <property type="entry name" value="USP8_dimer"/>
    <property type="match status" value="1"/>
</dbReference>
<dbReference type="GO" id="GO:0005768">
    <property type="term" value="C:endosome"/>
    <property type="evidence" value="ECO:0007669"/>
    <property type="project" value="TreeGrafter"/>
</dbReference>
<dbReference type="GO" id="GO:0006508">
    <property type="term" value="P:proteolysis"/>
    <property type="evidence" value="ECO:0007669"/>
    <property type="project" value="UniProtKB-KW"/>
</dbReference>
<keyword evidence="8" id="KW-0482">Metalloprotease</keyword>
<evidence type="ECO:0000256" key="2">
    <source>
        <dbReference type="ARBA" id="ARBA00010981"/>
    </source>
</evidence>
<dbReference type="CDD" id="cd08066">
    <property type="entry name" value="MPN_AMSH_like"/>
    <property type="match status" value="1"/>
</dbReference>
<dbReference type="GO" id="GO:0140492">
    <property type="term" value="F:metal-dependent deubiquitinase activity"/>
    <property type="evidence" value="ECO:0007669"/>
    <property type="project" value="InterPro"/>
</dbReference>
<evidence type="ECO:0000256" key="1">
    <source>
        <dbReference type="ARBA" id="ARBA00001947"/>
    </source>
</evidence>
<dbReference type="Gene3D" id="1.20.58.80">
    <property type="entry name" value="Phosphotransferase system, lactose/cellobiose-type IIA subunit"/>
    <property type="match status" value="1"/>
</dbReference>
<dbReference type="InterPro" id="IPR037518">
    <property type="entry name" value="MPN"/>
</dbReference>
<keyword evidence="6" id="KW-0378">Hydrolase</keyword>
<dbReference type="InterPro" id="IPR015063">
    <property type="entry name" value="USP8_dimer"/>
</dbReference>
<dbReference type="GO" id="GO:0061578">
    <property type="term" value="F:K63-linked deubiquitinase activity"/>
    <property type="evidence" value="ECO:0007669"/>
    <property type="project" value="InterPro"/>
</dbReference>
<reference evidence="11" key="2">
    <citation type="submission" date="2023-05" db="EMBL/GenBank/DDBJ databases">
        <authorList>
            <consortium name="Lawrence Berkeley National Laboratory"/>
            <person name="Steindorff A."/>
            <person name="Hensen N."/>
            <person name="Bonometti L."/>
            <person name="Westerberg I."/>
            <person name="Brannstrom I.O."/>
            <person name="Guillou S."/>
            <person name="Cros-Aarteil S."/>
            <person name="Calhoun S."/>
            <person name="Haridas S."/>
            <person name="Kuo A."/>
            <person name="Mondo S."/>
            <person name="Pangilinan J."/>
            <person name="Riley R."/>
            <person name="Labutti K."/>
            <person name="Andreopoulos B."/>
            <person name="Lipzen A."/>
            <person name="Chen C."/>
            <person name="Yanf M."/>
            <person name="Daum C."/>
            <person name="Ng V."/>
            <person name="Clum A."/>
            <person name="Ohm R."/>
            <person name="Martin F."/>
            <person name="Silar P."/>
            <person name="Natvig D."/>
            <person name="Lalanne C."/>
            <person name="Gautier V."/>
            <person name="Ament-Velasquez S.L."/>
            <person name="Kruys A."/>
            <person name="Hutchinson M.I."/>
            <person name="Powell A.J."/>
            <person name="Barry K."/>
            <person name="Miller A.N."/>
            <person name="Grigoriev I.V."/>
            <person name="Debuchy R."/>
            <person name="Gladieux P."/>
            <person name="Thoren M.H."/>
            <person name="Johannesson H."/>
        </authorList>
    </citation>
    <scope>NUCLEOTIDE SEQUENCE</scope>
    <source>
        <strain evidence="11">CBS 359.72</strain>
    </source>
</reference>
<dbReference type="AlphaFoldDB" id="A0AAN7CTG2"/>
<feature type="compositionally biased region" description="Polar residues" evidence="9">
    <location>
        <begin position="252"/>
        <end position="266"/>
    </location>
</feature>
<evidence type="ECO:0000256" key="3">
    <source>
        <dbReference type="ARBA" id="ARBA00022670"/>
    </source>
</evidence>
<dbReference type="SMART" id="SM00232">
    <property type="entry name" value="JAB_MPN"/>
    <property type="match status" value="1"/>
</dbReference>
<dbReference type="PANTHER" id="PTHR12947:SF13">
    <property type="entry name" value="FI19924P1"/>
    <property type="match status" value="1"/>
</dbReference>
<dbReference type="Pfam" id="PF01398">
    <property type="entry name" value="JAB"/>
    <property type="match status" value="1"/>
</dbReference>
<dbReference type="GO" id="GO:0070536">
    <property type="term" value="P:protein K63-linked deubiquitination"/>
    <property type="evidence" value="ECO:0007669"/>
    <property type="project" value="InterPro"/>
</dbReference>
<proteinExistence type="inferred from homology"/>
<accession>A0AAN7CTG2</accession>
<dbReference type="EMBL" id="MU857652">
    <property type="protein sequence ID" value="KAK4247541.1"/>
    <property type="molecule type" value="Genomic_DNA"/>
</dbReference>
<dbReference type="PANTHER" id="PTHR12947">
    <property type="entry name" value="AMSH-LIKE PROTEASE"/>
    <property type="match status" value="1"/>
</dbReference>
<comment type="similarity">
    <text evidence="2">Belongs to the peptidase M67C family.</text>
</comment>
<evidence type="ECO:0000313" key="12">
    <source>
        <dbReference type="Proteomes" id="UP001303647"/>
    </source>
</evidence>
<feature type="domain" description="MPN" evidence="10">
    <location>
        <begin position="379"/>
        <end position="506"/>
    </location>
</feature>
<dbReference type="InterPro" id="IPR044098">
    <property type="entry name" value="STAMBP/STALP-like_MPN"/>
</dbReference>
<dbReference type="GO" id="GO:0046872">
    <property type="term" value="F:metal ion binding"/>
    <property type="evidence" value="ECO:0007669"/>
    <property type="project" value="UniProtKB-KW"/>
</dbReference>
<comment type="caution">
    <text evidence="11">The sequence shown here is derived from an EMBL/GenBank/DDBJ whole genome shotgun (WGS) entry which is preliminary data.</text>
</comment>
<keyword evidence="5" id="KW-0833">Ubl conjugation pathway</keyword>
<gene>
    <name evidence="11" type="ORF">C7999DRAFT_32086</name>
</gene>